<evidence type="ECO:0000256" key="8">
    <source>
        <dbReference type="ARBA" id="ARBA00022884"/>
    </source>
</evidence>
<keyword evidence="3" id="KW-0819">tRNA processing</keyword>
<evidence type="ECO:0000313" key="11">
    <source>
        <dbReference type="EMBL" id="BCL63114.1"/>
    </source>
</evidence>
<dbReference type="Pfam" id="PF02272">
    <property type="entry name" value="DHHA1"/>
    <property type="match status" value="1"/>
</dbReference>
<dbReference type="Pfam" id="PF01368">
    <property type="entry name" value="DHH"/>
    <property type="match status" value="1"/>
</dbReference>
<evidence type="ECO:0000256" key="1">
    <source>
        <dbReference type="ARBA" id="ARBA00001946"/>
    </source>
</evidence>
<evidence type="ECO:0000256" key="5">
    <source>
        <dbReference type="ARBA" id="ARBA00022723"/>
    </source>
</evidence>
<dbReference type="InterPro" id="IPR003156">
    <property type="entry name" value="DHHA1_dom"/>
</dbReference>
<dbReference type="GO" id="GO:0046872">
    <property type="term" value="F:metal ion binding"/>
    <property type="evidence" value="ECO:0007669"/>
    <property type="project" value="UniProtKB-KW"/>
</dbReference>
<dbReference type="CDD" id="cd04595">
    <property type="entry name" value="CBS_pair_DHH_polyA_Pol_assoc"/>
    <property type="match status" value="1"/>
</dbReference>
<sequence>MIIATTHKNTDFDALASVIAATICYPGCVGVIPKAVNRNVAQFLSTHKTAFNLLLPNEINSAEVSRLIVVDTNQWHRLDRMDELRHRDDLAIDLWDHHMTGESDIVADRVCREPIGATVTLFVREMIKRKIRINALVSTVLLIGLYEDTGHLSFPSTTPEDARAAAFLLENNADLNVAGFFLNPPYEETQREVLFEMMKNTEKLTINGNSLGINIITLDKKVTDLASVVNMYRKIINADAVFVIFVNSSRSMVIGRSNSDQIHIGKIMAEFGGGGHNGAGSSSIKKSVMSPEKIKTAILSILAKDQEKTIHIGDIMSFPVISVTPDTTMREVRELMDREKIRGVMVIGEEERIEGIIVLWDFKKIRKERQWNSPVKAFMVRNVATLSPETSPEKAAQTMIEKDVGHLPVVKDGKMIGIVTRTDILTYFYGLLPD</sequence>
<feature type="domain" description="CBS" evidence="10">
    <location>
        <begin position="316"/>
        <end position="375"/>
    </location>
</feature>
<accession>A0A8D5FWW1</accession>
<dbReference type="PROSITE" id="PS51371">
    <property type="entry name" value="CBS"/>
    <property type="match status" value="2"/>
</dbReference>
<dbReference type="PANTHER" id="PTHR47788">
    <property type="entry name" value="POLYA POLYMERASE"/>
    <property type="match status" value="1"/>
</dbReference>
<dbReference type="GO" id="GO:0003723">
    <property type="term" value="F:RNA binding"/>
    <property type="evidence" value="ECO:0007669"/>
    <property type="project" value="UniProtKB-KW"/>
</dbReference>
<comment type="similarity">
    <text evidence="2">Belongs to the tRNA nucleotidyltransferase/poly(A) polymerase family.</text>
</comment>
<evidence type="ECO:0000256" key="2">
    <source>
        <dbReference type="ARBA" id="ARBA00007265"/>
    </source>
</evidence>
<dbReference type="InterPro" id="IPR000644">
    <property type="entry name" value="CBS_dom"/>
</dbReference>
<evidence type="ECO:0000259" key="10">
    <source>
        <dbReference type="PROSITE" id="PS51371"/>
    </source>
</evidence>
<evidence type="ECO:0000256" key="6">
    <source>
        <dbReference type="ARBA" id="ARBA00022741"/>
    </source>
</evidence>
<dbReference type="SMART" id="SM00116">
    <property type="entry name" value="CBS"/>
    <property type="match status" value="2"/>
</dbReference>
<keyword evidence="12" id="KW-1185">Reference proteome</keyword>
<keyword evidence="7" id="KW-0460">Magnesium</keyword>
<proteinExistence type="inferred from homology"/>
<dbReference type="EMBL" id="AP024086">
    <property type="protein sequence ID" value="BCL63114.1"/>
    <property type="molecule type" value="Genomic_DNA"/>
</dbReference>
<keyword evidence="5" id="KW-0479">Metal-binding</keyword>
<dbReference type="GO" id="GO:0016779">
    <property type="term" value="F:nucleotidyltransferase activity"/>
    <property type="evidence" value="ECO:0007669"/>
    <property type="project" value="UniProtKB-KW"/>
</dbReference>
<keyword evidence="4" id="KW-0808">Transferase</keyword>
<evidence type="ECO:0000256" key="4">
    <source>
        <dbReference type="ARBA" id="ARBA00022695"/>
    </source>
</evidence>
<dbReference type="Pfam" id="PF00571">
    <property type="entry name" value="CBS"/>
    <property type="match status" value="2"/>
</dbReference>
<reference evidence="11" key="1">
    <citation type="submission" date="2020-09" db="EMBL/GenBank/DDBJ databases">
        <title>Desulfogranum mesoprofundum gen. nov., sp. nov., a novel mesophilic, sulfate-reducing chemolithoautotroph isolated from a deep-sea hydrothermal vent chimney in the Suiyo Seamount.</title>
        <authorList>
            <person name="Hashimoto Y."/>
            <person name="Nakagawa S."/>
        </authorList>
    </citation>
    <scope>NUCLEOTIDE SEQUENCE</scope>
    <source>
        <strain evidence="11">KT2</strain>
    </source>
</reference>
<dbReference type="Proteomes" id="UP000826725">
    <property type="component" value="Chromosome"/>
</dbReference>
<dbReference type="InterPro" id="IPR052390">
    <property type="entry name" value="tRNA_nt/polyA_polymerase"/>
</dbReference>
<dbReference type="KEGG" id="dbk:DGMP_38070"/>
<feature type="domain" description="CBS" evidence="10">
    <location>
        <begin position="379"/>
        <end position="434"/>
    </location>
</feature>
<dbReference type="InterPro" id="IPR001667">
    <property type="entry name" value="DDH_dom"/>
</dbReference>
<dbReference type="PANTHER" id="PTHR47788:SF1">
    <property type="entry name" value="A-ADDING TRNA NUCLEOTIDYLTRANSFERASE"/>
    <property type="match status" value="1"/>
</dbReference>
<evidence type="ECO:0000256" key="3">
    <source>
        <dbReference type="ARBA" id="ARBA00022694"/>
    </source>
</evidence>
<keyword evidence="4" id="KW-0548">Nucleotidyltransferase</keyword>
<evidence type="ECO:0000256" key="7">
    <source>
        <dbReference type="ARBA" id="ARBA00022842"/>
    </source>
</evidence>
<gene>
    <name evidence="11" type="ORF">DGMP_38070</name>
</gene>
<keyword evidence="6" id="KW-0547">Nucleotide-binding</keyword>
<keyword evidence="8" id="KW-0694">RNA-binding</keyword>
<dbReference type="GO" id="GO:0008033">
    <property type="term" value="P:tRNA processing"/>
    <property type="evidence" value="ECO:0007669"/>
    <property type="project" value="UniProtKB-KW"/>
</dbReference>
<keyword evidence="9" id="KW-0129">CBS domain</keyword>
<comment type="cofactor">
    <cofactor evidence="1">
        <name>Mg(2+)</name>
        <dbReference type="ChEBI" id="CHEBI:18420"/>
    </cofactor>
</comment>
<evidence type="ECO:0000313" key="12">
    <source>
        <dbReference type="Proteomes" id="UP000826725"/>
    </source>
</evidence>
<protein>
    <recommendedName>
        <fullName evidence="10">CBS domain-containing protein</fullName>
    </recommendedName>
</protein>
<dbReference type="GO" id="GO:0000166">
    <property type="term" value="F:nucleotide binding"/>
    <property type="evidence" value="ECO:0007669"/>
    <property type="project" value="UniProtKB-KW"/>
</dbReference>
<dbReference type="AlphaFoldDB" id="A0A8D5FWW1"/>
<name>A0A8D5FWW1_9BACT</name>
<organism evidence="11 12">
    <name type="scientific">Desulfomarina profundi</name>
    <dbReference type="NCBI Taxonomy" id="2772557"/>
    <lineage>
        <taxon>Bacteria</taxon>
        <taxon>Pseudomonadati</taxon>
        <taxon>Thermodesulfobacteriota</taxon>
        <taxon>Desulfobulbia</taxon>
        <taxon>Desulfobulbales</taxon>
        <taxon>Desulfobulbaceae</taxon>
        <taxon>Desulfomarina</taxon>
    </lineage>
</organism>
<evidence type="ECO:0000256" key="9">
    <source>
        <dbReference type="PROSITE-ProRule" id="PRU00703"/>
    </source>
</evidence>